<keyword evidence="5" id="KW-0106">Calcium</keyword>
<sequence length="2179" mass="250349">MREQVKRRVFSGFTVLLTQLVQTTQNPHDRLIDSVRKESCSDFVVNAERKEALYTFVQNIAESKQSTNRANGRDSVYFGQTLLWPVSRPIDDRDTLELSAYNYRKHLPGSLLGTITVNLFSLTRENRMSLRENLVDGSNRPTSMVLSFEVIYQSPDSKIGDLEQHGLDYPITPMDYGLQGGSMERRSISQIEAGEGSVDDNLNDLLEAERLIREEEEDDDDQDDSVLPAPEPRDPRLPTMLGPTIYKAMPFQLAVNVIEARRLVGTNINPMVTVTVANSVQKTPAKFSTNRPFYDSYFAFDIQKAKEQLLAGTIRIQVLHIHQHPLLRLLPGKPIGEFVTDIRAVYDFKGHAIFNKWAVIIDPKDPWAGPKGYVKVDMSVIEQGQQIVRPKREKQDQEENIEANLILPRYLHGQKQTTMVSMTVQVYQAEDLPPMHTDLSNQFRQAFVGEGAANVDPYVEVSYAGFSRRTKTQKYNASPIWNQGLVFNNYFPPLTHSIRVDVKNAGVKGELIATHLIDLRSIMAIGEGGFLPTFGPAWINLYGTPRIYTYQQMLRPEDELNMGLGEGVAYRGRLLLAIQAKEDETIERVGTEIAVATPVSETVAGKKNVFYLFASIFDANVIDRNIGIKNKPISFEISIGLFGNKLDGKRGGVEDIPIEFSKGGEGRERVDWNYSTTEPMLPRTEDKEYYFLDYGPRKPCMYLISYFEDHRDRMCIPNILEKLYFFLEYGIKRFRFLIIRRQERNARQYFRQLMRRLSKRINHVIQDVEGCRCTAMRTKLDIQYTRRIRRDLKRISVEAVRMMTARKREMGARMREVNAILKRIHDLTISPQQALPDVFISMIQDGRRIGFARIPARDIYYSAVNSEKGKWNGQLATVYIRKQGREGVGEKGWKIQCQLRLYLWLSLLKDFMIYKEGIPRGVSPDCFAHTRPPLELVYLPRTRFELRCYIFIARNLLASDKSGLSDPLARVLIKEHVLQTQPLYQTMSPMWDVMLHKQLVFYYDAESAKQNHQQLVVEIFDVDPGDEMEFLGRCFCEVQVWIEGDHYKPPGLQWWPVYRGQTPAGELLAAFDLIQLDTKLPFEGIPTFSEIAAYTKDFDNRVILKSIPGMVLDDEEDLNRDSSEDEFESDLEDDEDYFDVDTIISASKTQLSQSRKRKKTVKLGLAPPQLAIIRREEDYRIPDSIRPPLHRFRCEVMFWSMFGMARQQLLPVKRPKVTIEIGGTKIESEIMRNLTKRRLFKHHLKVIDVYLPVDERYWPPMVMNCHDNRPFGTKVTVGSYTFSNIREYLVLDKADEEDEDEDSLFGEGPQLGRRLNIGLDSLFDAEPSEADSKLQSEDATSAAFALESTAEDEGEFDLAEINPNFVPIALPEPSQTDVRPILDGDEKPPNGAVFMSEEKRVGGPEMVTQVGPTPEQLASADWWTRFYVTIQSSELYQEETFHDELTDSDDSELSVRLGQIAVPQPVEEEQPAITVVKKDDFWGKRKWWKGKGKKPQKNLTAFQKRQMELEKKRMKRIKKKKLRQKVAAKFGVDAKKKYYDEQYDLVLNTGSTKDDWSWVEKIMVYPTSLEELPDFGGFKTPFRNIPLYKGKQLEDEVSPEHRLAGYFKGNMMIYAVDDNEPWPEEESDLRLFKILPKKARVKLTVRVYVIRAIELHPADRNGKADPYLILSLGKVVIDEKNDYKPKTLNPIFGKCYEFTAQLPMDSMLTIQVMDHDRVGSDDFIGETRIDIENRFHSPYRATCGLMDVYNAHGYVKWKDSQLPTEILERICKEKGIEQPVYNLLENKVTINGEQFYADTEIKNESGGTVKSVEPLALQVLKRFYVVEPGTYFVPEHVETRPLIHPDKPGLSQGKLQMWVDIFERELAVPPPVIDISPRQPQQYELRVIVWNTADVILNDTSIFSSEQSSDIYVKGWIKGVGIDDQKTDVHYRSLSGEGNFNWRFIFPFDYIKAEDRIMYPVKGPFDIEPATVKANCELTLQIWDADLISSDNFLGAPNKELDNLMCDVRITHRPINPSHYIEMFIVLGSITMKLSAMPRCAKTPKSCGLHQLDPDCPKFSIFKNKNVRGWWPCTDEIYEQVELQGKVECEMSLLTAVDAENSPAGLAREEPNALPKPNRPDSSFQKLLGPLNTLRYFIKYKLKWILIKILIIFLILLIVALFIYSFPGALVRRIVGLPP</sequence>
<dbReference type="Pfam" id="PF16165">
    <property type="entry name" value="Ferlin_C"/>
    <property type="match status" value="1"/>
</dbReference>
<dbReference type="Proteomes" id="UP000324629">
    <property type="component" value="Unassembled WGS sequence"/>
</dbReference>
<comment type="subcellular location">
    <subcellularLocation>
        <location evidence="1">Membrane</location>
        <topology evidence="1">Single-pass membrane protein</topology>
    </subcellularLocation>
</comment>
<evidence type="ECO:0000313" key="11">
    <source>
        <dbReference type="EMBL" id="KAA3681481.1"/>
    </source>
</evidence>
<keyword evidence="7 9" id="KW-0472">Membrane</keyword>
<protein>
    <submittedName>
        <fullName evidence="11">Otoferlin</fullName>
    </submittedName>
</protein>
<dbReference type="GO" id="GO:0046872">
    <property type="term" value="F:metal ion binding"/>
    <property type="evidence" value="ECO:0007669"/>
    <property type="project" value="UniProtKB-KW"/>
</dbReference>
<dbReference type="InterPro" id="IPR055072">
    <property type="entry name" value="Ferlin_DSRM"/>
</dbReference>
<dbReference type="Gene3D" id="2.60.40.150">
    <property type="entry name" value="C2 domain"/>
    <property type="match status" value="6"/>
</dbReference>
<dbReference type="Pfam" id="PF00168">
    <property type="entry name" value="C2"/>
    <property type="match status" value="5"/>
</dbReference>
<dbReference type="GO" id="GO:0016020">
    <property type="term" value="C:membrane"/>
    <property type="evidence" value="ECO:0007669"/>
    <property type="project" value="UniProtKB-SubCell"/>
</dbReference>
<accession>A0A5J4P110</accession>
<dbReference type="InterPro" id="IPR012561">
    <property type="entry name" value="Ferlin_B-domain"/>
</dbReference>
<feature type="domain" description="C2" evidence="10">
    <location>
        <begin position="400"/>
        <end position="533"/>
    </location>
</feature>
<dbReference type="InterPro" id="IPR000008">
    <property type="entry name" value="C2_dom"/>
</dbReference>
<dbReference type="Pfam" id="PF08150">
    <property type="entry name" value="FerB"/>
    <property type="match status" value="1"/>
</dbReference>
<evidence type="ECO:0000256" key="3">
    <source>
        <dbReference type="ARBA" id="ARBA00022723"/>
    </source>
</evidence>
<dbReference type="CDD" id="cd04017">
    <property type="entry name" value="C2D_Ferlin"/>
    <property type="match status" value="1"/>
</dbReference>
<dbReference type="InterPro" id="IPR035892">
    <property type="entry name" value="C2_domain_sf"/>
</dbReference>
<dbReference type="Pfam" id="PF22901">
    <property type="entry name" value="dsrm_Ferlin"/>
    <property type="match status" value="1"/>
</dbReference>
<feature type="transmembrane region" description="Helical" evidence="9">
    <location>
        <begin position="2145"/>
        <end position="2166"/>
    </location>
</feature>
<evidence type="ECO:0000256" key="9">
    <source>
        <dbReference type="SAM" id="Phobius"/>
    </source>
</evidence>
<keyword evidence="2 9" id="KW-0812">Transmembrane</keyword>
<feature type="domain" description="C2" evidence="10">
    <location>
        <begin position="231"/>
        <end position="355"/>
    </location>
</feature>
<keyword evidence="6 9" id="KW-1133">Transmembrane helix</keyword>
<name>A0A5J4P110_9TREM</name>
<dbReference type="InterPro" id="IPR037722">
    <property type="entry name" value="C2C_Ferlin"/>
</dbReference>
<dbReference type="CDD" id="cd04018">
    <property type="entry name" value="C2C_Ferlin"/>
    <property type="match status" value="1"/>
</dbReference>
<evidence type="ECO:0000256" key="4">
    <source>
        <dbReference type="ARBA" id="ARBA00022737"/>
    </source>
</evidence>
<dbReference type="CDD" id="cd08374">
    <property type="entry name" value="C2F_Ferlin"/>
    <property type="match status" value="1"/>
</dbReference>
<feature type="domain" description="C2" evidence="10">
    <location>
        <begin position="1869"/>
        <end position="2015"/>
    </location>
</feature>
<dbReference type="PROSITE" id="PS50004">
    <property type="entry name" value="C2"/>
    <property type="match status" value="5"/>
</dbReference>
<keyword evidence="4" id="KW-0677">Repeat</keyword>
<evidence type="ECO:0000256" key="1">
    <source>
        <dbReference type="ARBA" id="ARBA00004167"/>
    </source>
</evidence>
<evidence type="ECO:0000256" key="7">
    <source>
        <dbReference type="ARBA" id="ARBA00023136"/>
    </source>
</evidence>
<dbReference type="EMBL" id="QNGE01000193">
    <property type="protein sequence ID" value="KAA3681481.1"/>
    <property type="molecule type" value="Genomic_DNA"/>
</dbReference>
<dbReference type="InterPro" id="IPR037721">
    <property type="entry name" value="Ferlin"/>
</dbReference>
<dbReference type="InterPro" id="IPR012968">
    <property type="entry name" value="FerIin_dom"/>
</dbReference>
<keyword evidence="12" id="KW-1185">Reference proteome</keyword>
<dbReference type="SMART" id="SM01202">
    <property type="entry name" value="FerI"/>
    <property type="match status" value="1"/>
</dbReference>
<dbReference type="PANTHER" id="PTHR12546:SF60">
    <property type="entry name" value="MISFIRE, ISOFORM F"/>
    <property type="match status" value="1"/>
</dbReference>
<organism evidence="11 12">
    <name type="scientific">Paragonimus westermani</name>
    <dbReference type="NCBI Taxonomy" id="34504"/>
    <lineage>
        <taxon>Eukaryota</taxon>
        <taxon>Metazoa</taxon>
        <taxon>Spiralia</taxon>
        <taxon>Lophotrochozoa</taxon>
        <taxon>Platyhelminthes</taxon>
        <taxon>Trematoda</taxon>
        <taxon>Digenea</taxon>
        <taxon>Plagiorchiida</taxon>
        <taxon>Troglotremata</taxon>
        <taxon>Troglotrematidae</taxon>
        <taxon>Paragonimus</taxon>
    </lineage>
</organism>
<evidence type="ECO:0000313" key="12">
    <source>
        <dbReference type="Proteomes" id="UP000324629"/>
    </source>
</evidence>
<dbReference type="SMART" id="SM01201">
    <property type="entry name" value="FerB"/>
    <property type="match status" value="1"/>
</dbReference>
<dbReference type="Pfam" id="PF08151">
    <property type="entry name" value="FerI"/>
    <property type="match status" value="1"/>
</dbReference>
<feature type="region of interest" description="Disordered" evidence="8">
    <location>
        <begin position="213"/>
        <end position="238"/>
    </location>
</feature>
<dbReference type="InterPro" id="IPR032362">
    <property type="entry name" value="Ferlin_C"/>
</dbReference>
<evidence type="ECO:0000256" key="8">
    <source>
        <dbReference type="SAM" id="MobiDB-lite"/>
    </source>
</evidence>
<gene>
    <name evidence="11" type="ORF">DEA37_0011138</name>
</gene>
<evidence type="ECO:0000256" key="5">
    <source>
        <dbReference type="ARBA" id="ARBA00022837"/>
    </source>
</evidence>
<dbReference type="GO" id="GO:0007009">
    <property type="term" value="P:plasma membrane organization"/>
    <property type="evidence" value="ECO:0007669"/>
    <property type="project" value="TreeGrafter"/>
</dbReference>
<dbReference type="PANTHER" id="PTHR12546">
    <property type="entry name" value="FER-1-LIKE"/>
    <property type="match status" value="1"/>
</dbReference>
<evidence type="ECO:0000256" key="2">
    <source>
        <dbReference type="ARBA" id="ARBA00022692"/>
    </source>
</evidence>
<dbReference type="SMART" id="SM00239">
    <property type="entry name" value="C2"/>
    <property type="match status" value="6"/>
</dbReference>
<feature type="domain" description="C2" evidence="10">
    <location>
        <begin position="1626"/>
        <end position="1744"/>
    </location>
</feature>
<feature type="domain" description="C2" evidence="10">
    <location>
        <begin position="928"/>
        <end position="1055"/>
    </location>
</feature>
<dbReference type="InterPro" id="IPR037723">
    <property type="entry name" value="C2D_Ferlin"/>
</dbReference>
<keyword evidence="3" id="KW-0479">Metal-binding</keyword>
<dbReference type="CDD" id="cd04037">
    <property type="entry name" value="C2E_Ferlin"/>
    <property type="match status" value="1"/>
</dbReference>
<feature type="compositionally biased region" description="Acidic residues" evidence="8">
    <location>
        <begin position="214"/>
        <end position="224"/>
    </location>
</feature>
<dbReference type="InterPro" id="IPR037725">
    <property type="entry name" value="C2F_Ferlin"/>
</dbReference>
<reference evidence="11 12" key="1">
    <citation type="journal article" date="2019" name="Gigascience">
        <title>Whole-genome sequence of the oriental lung fluke Paragonimus westermani.</title>
        <authorList>
            <person name="Oey H."/>
            <person name="Zakrzewski M."/>
            <person name="Narain K."/>
            <person name="Devi K.R."/>
            <person name="Agatsuma T."/>
            <person name="Nawaratna S."/>
            <person name="Gobert G.N."/>
            <person name="Jones M.K."/>
            <person name="Ragan M.A."/>
            <person name="McManus D.P."/>
            <person name="Krause L."/>
        </authorList>
    </citation>
    <scope>NUCLEOTIDE SEQUENCE [LARGE SCALE GENOMIC DNA]</scope>
    <source>
        <strain evidence="11 12">IND2009</strain>
    </source>
</reference>
<dbReference type="InterPro" id="IPR037724">
    <property type="entry name" value="C2E_Ferlin"/>
</dbReference>
<comment type="caution">
    <text evidence="11">The sequence shown here is derived from an EMBL/GenBank/DDBJ whole genome shotgun (WGS) entry which is preliminary data.</text>
</comment>
<proteinExistence type="predicted"/>
<evidence type="ECO:0000256" key="6">
    <source>
        <dbReference type="ARBA" id="ARBA00022989"/>
    </source>
</evidence>
<evidence type="ECO:0000259" key="10">
    <source>
        <dbReference type="PROSITE" id="PS50004"/>
    </source>
</evidence>
<dbReference type="SUPFAM" id="SSF49562">
    <property type="entry name" value="C2 domain (Calcium/lipid-binding domain, CaLB)"/>
    <property type="match status" value="5"/>
</dbReference>